<proteinExistence type="predicted"/>
<organism evidence="3 4">
    <name type="scientific">Flammeovirga yaeyamensis</name>
    <dbReference type="NCBI Taxonomy" id="367791"/>
    <lineage>
        <taxon>Bacteria</taxon>
        <taxon>Pseudomonadati</taxon>
        <taxon>Bacteroidota</taxon>
        <taxon>Cytophagia</taxon>
        <taxon>Cytophagales</taxon>
        <taxon>Flammeovirgaceae</taxon>
        <taxon>Flammeovirga</taxon>
    </lineage>
</organism>
<evidence type="ECO:0000256" key="1">
    <source>
        <dbReference type="SAM" id="SignalP"/>
    </source>
</evidence>
<evidence type="ECO:0000259" key="2">
    <source>
        <dbReference type="Pfam" id="PF18962"/>
    </source>
</evidence>
<keyword evidence="4" id="KW-1185">Reference proteome</keyword>
<sequence>MKKNILYTFLLLAATFFTFSKAKAQCDSYQETINSSQTHGETCDIEYSVNNSEITNEGAIGGDPVVTISNTGNAKDEVPDSYSVIQGNLTVSNASINISEFSVLIITGDLILDHGSINYTYSSGNGNSKPVYLVVLGNVNGVGSITTNTKTGNGSQNVPIYVESGNVSPQITGNLVDDAVDDSGTDGVEAVSNLPDNIATIVDAIKNGADLPVELISFTSKVNDNSVDLNWSTASEFNASHFIIEKSSDNSNWEEIGKIDAAGNSTTIKSYAFTDNEFGNAVSYYRLVQVDFDGKSEIFGPLTVYPKGLQRNLEVMVFPNPSVDKLNLQLSGISEGMEFEITVLDKLGKVVFAENSISENNSFIYDLNRHLDVQPGNYFLMIRSGSQKVSTRFVKQ</sequence>
<dbReference type="NCBIfam" id="TIGR04183">
    <property type="entry name" value="Por_Secre_tail"/>
    <property type="match status" value="1"/>
</dbReference>
<reference evidence="3 4" key="1">
    <citation type="submission" date="2021-05" db="EMBL/GenBank/DDBJ databases">
        <title>Comparative genomic studies on the polysaccharide-degrading batcterial strains of the Flammeovirga genus.</title>
        <authorList>
            <person name="Zewei F."/>
            <person name="Zheng Z."/>
            <person name="Yu L."/>
            <person name="Ruyue G."/>
            <person name="Yanhong M."/>
            <person name="Yuanyuan C."/>
            <person name="Jingyan G."/>
            <person name="Wenjun H."/>
        </authorList>
    </citation>
    <scope>NUCLEOTIDE SEQUENCE [LARGE SCALE GENOMIC DNA]</scope>
    <source>
        <strain evidence="3 4">NBRC:100898</strain>
    </source>
</reference>
<evidence type="ECO:0000313" key="3">
    <source>
        <dbReference type="EMBL" id="QWG01298.1"/>
    </source>
</evidence>
<dbReference type="RefSeq" id="WP_169662805.1">
    <property type="nucleotide sequence ID" value="NZ_CP076132.1"/>
</dbReference>
<dbReference type="KEGG" id="fya:KMW28_16770"/>
<dbReference type="InterPro" id="IPR013783">
    <property type="entry name" value="Ig-like_fold"/>
</dbReference>
<dbReference type="Gene3D" id="2.60.40.10">
    <property type="entry name" value="Immunoglobulins"/>
    <property type="match status" value="1"/>
</dbReference>
<name>A0AAX1N623_9BACT</name>
<dbReference type="Proteomes" id="UP000678679">
    <property type="component" value="Chromosome 1"/>
</dbReference>
<feature type="signal peptide" evidence="1">
    <location>
        <begin position="1"/>
        <end position="24"/>
    </location>
</feature>
<evidence type="ECO:0000313" key="4">
    <source>
        <dbReference type="Proteomes" id="UP000678679"/>
    </source>
</evidence>
<keyword evidence="1" id="KW-0732">Signal</keyword>
<dbReference type="Pfam" id="PF18962">
    <property type="entry name" value="Por_Secre_tail"/>
    <property type="match status" value="1"/>
</dbReference>
<dbReference type="AlphaFoldDB" id="A0AAX1N623"/>
<accession>A0AAX1N623</accession>
<feature type="chain" id="PRO_5043982106" evidence="1">
    <location>
        <begin position="25"/>
        <end position="396"/>
    </location>
</feature>
<dbReference type="InterPro" id="IPR026444">
    <property type="entry name" value="Secre_tail"/>
</dbReference>
<dbReference type="EMBL" id="CP076132">
    <property type="protein sequence ID" value="QWG01298.1"/>
    <property type="molecule type" value="Genomic_DNA"/>
</dbReference>
<protein>
    <submittedName>
        <fullName evidence="3">T9SS type A sorting domain-containing protein</fullName>
    </submittedName>
</protein>
<gene>
    <name evidence="3" type="ORF">KMW28_16770</name>
</gene>
<feature type="domain" description="Secretion system C-terminal sorting" evidence="2">
    <location>
        <begin position="317"/>
        <end position="393"/>
    </location>
</feature>